<gene>
    <name evidence="1" type="ORF">CLODIP_2_CD06700</name>
</gene>
<dbReference type="Proteomes" id="UP000494165">
    <property type="component" value="Unassembled WGS sequence"/>
</dbReference>
<reference evidence="1 2" key="1">
    <citation type="submission" date="2020-04" db="EMBL/GenBank/DDBJ databases">
        <authorList>
            <person name="Alioto T."/>
            <person name="Alioto T."/>
            <person name="Gomez Garrido J."/>
        </authorList>
    </citation>
    <scope>NUCLEOTIDE SEQUENCE [LARGE SCALE GENOMIC DNA]</scope>
</reference>
<protein>
    <submittedName>
        <fullName evidence="1">Uncharacterized protein</fullName>
    </submittedName>
</protein>
<keyword evidence="2" id="KW-1185">Reference proteome</keyword>
<sequence length="106" mass="11814">MTTVGDSFFGFELNVPFFMLSAETIIRNQGAILCGSVNFTHRCLLHINKVTSRAHLCFALSNKGKSLCHSVRTRFKTLKKKKETARIASESVVLKIGRAVAHNTNF</sequence>
<proteinExistence type="predicted"/>
<accession>A0A8S1C9Y4</accession>
<dbReference type="AlphaFoldDB" id="A0A8S1C9Y4"/>
<comment type="caution">
    <text evidence="1">The sequence shown here is derived from an EMBL/GenBank/DDBJ whole genome shotgun (WGS) entry which is preliminary data.</text>
</comment>
<name>A0A8S1C9Y4_9INSE</name>
<dbReference type="EMBL" id="CADEPI010000019">
    <property type="protein sequence ID" value="CAB3365141.1"/>
    <property type="molecule type" value="Genomic_DNA"/>
</dbReference>
<organism evidence="1 2">
    <name type="scientific">Cloeon dipterum</name>
    <dbReference type="NCBI Taxonomy" id="197152"/>
    <lineage>
        <taxon>Eukaryota</taxon>
        <taxon>Metazoa</taxon>
        <taxon>Ecdysozoa</taxon>
        <taxon>Arthropoda</taxon>
        <taxon>Hexapoda</taxon>
        <taxon>Insecta</taxon>
        <taxon>Pterygota</taxon>
        <taxon>Palaeoptera</taxon>
        <taxon>Ephemeroptera</taxon>
        <taxon>Pisciforma</taxon>
        <taxon>Baetidae</taxon>
        <taxon>Cloeon</taxon>
    </lineage>
</organism>
<evidence type="ECO:0000313" key="1">
    <source>
        <dbReference type="EMBL" id="CAB3365141.1"/>
    </source>
</evidence>
<evidence type="ECO:0000313" key="2">
    <source>
        <dbReference type="Proteomes" id="UP000494165"/>
    </source>
</evidence>